<dbReference type="Proteomes" id="UP000887565">
    <property type="component" value="Unplaced"/>
</dbReference>
<keyword evidence="3" id="KW-1185">Reference proteome</keyword>
<feature type="compositionally biased region" description="Polar residues" evidence="2">
    <location>
        <begin position="311"/>
        <end position="320"/>
    </location>
</feature>
<evidence type="ECO:0000313" key="4">
    <source>
        <dbReference type="WBParaSite" id="nRc.2.0.1.t12887-RA"/>
    </source>
</evidence>
<feature type="coiled-coil region" evidence="1">
    <location>
        <begin position="168"/>
        <end position="225"/>
    </location>
</feature>
<evidence type="ECO:0000256" key="1">
    <source>
        <dbReference type="SAM" id="Coils"/>
    </source>
</evidence>
<dbReference type="PANTHER" id="PTHR21616">
    <property type="entry name" value="CENTROSOME SPINDLE POLE ASSOCIATED PROTEIN"/>
    <property type="match status" value="1"/>
</dbReference>
<dbReference type="GO" id="GO:0032467">
    <property type="term" value="P:positive regulation of cytokinesis"/>
    <property type="evidence" value="ECO:0007669"/>
    <property type="project" value="InterPro"/>
</dbReference>
<evidence type="ECO:0000256" key="2">
    <source>
        <dbReference type="SAM" id="MobiDB-lite"/>
    </source>
</evidence>
<accession>A0A915IHP0</accession>
<proteinExistence type="predicted"/>
<protein>
    <submittedName>
        <fullName evidence="4">Uncharacterized protein</fullName>
    </submittedName>
</protein>
<dbReference type="GO" id="GO:0005813">
    <property type="term" value="C:centrosome"/>
    <property type="evidence" value="ECO:0007669"/>
    <property type="project" value="InterPro"/>
</dbReference>
<dbReference type="WBParaSite" id="nRc.2.0.1.t12887-RA">
    <property type="protein sequence ID" value="nRc.2.0.1.t12887-RA"/>
    <property type="gene ID" value="nRc.2.0.1.g12887"/>
</dbReference>
<evidence type="ECO:0000313" key="3">
    <source>
        <dbReference type="Proteomes" id="UP000887565"/>
    </source>
</evidence>
<feature type="region of interest" description="Disordered" evidence="2">
    <location>
        <begin position="302"/>
        <end position="328"/>
    </location>
</feature>
<reference evidence="4" key="1">
    <citation type="submission" date="2022-11" db="UniProtKB">
        <authorList>
            <consortium name="WormBaseParasite"/>
        </authorList>
    </citation>
    <scope>IDENTIFICATION</scope>
</reference>
<keyword evidence="1" id="KW-0175">Coiled coil</keyword>
<sequence length="404" mass="45373">MPNCPPPPPTIQIRQKLNNIEQPKCITRHLHGSMNSLNSLPNPASISLCGNVSDSAWDLGSKQTTKHCDFLDSFGRGGAGAPIRDRYGRLVTDRGALRQSWHTMLDTNLPHSLNNSLNSSDNGYNDLNRDGSVRSGTTTTDHNGNYVGENMLYGGKGNELAAPVLDRRQSYKMELKRQIEENKRLKTLELQRERERDAREQALNRDYMERQKRELEEEKRREAKRYGHAQDWDVETKLKNVGGKSLKRDVQEDKNEELEWWEKKPPVVLADGSVRTSRGVNKVAQVKPIRSTTSVDRLHVGRPLSKIGAESPTSFSQSPRTPAPIRSPTIDEAESFAPLGYDRQSLVSGRSSRKSQMIAPAALKKVLHDNAAQKHLPDFDDIMIDNDDNGDLEEEADASNITMS</sequence>
<name>A0A915IHP0_ROMCU</name>
<feature type="region of interest" description="Disordered" evidence="2">
    <location>
        <begin position="380"/>
        <end position="404"/>
    </location>
</feature>
<dbReference type="AlphaFoldDB" id="A0A915IHP0"/>
<dbReference type="GO" id="GO:0000922">
    <property type="term" value="C:spindle pole"/>
    <property type="evidence" value="ECO:0007669"/>
    <property type="project" value="InterPro"/>
</dbReference>
<feature type="compositionally biased region" description="Acidic residues" evidence="2">
    <location>
        <begin position="380"/>
        <end position="397"/>
    </location>
</feature>
<organism evidence="3 4">
    <name type="scientific">Romanomermis culicivorax</name>
    <name type="common">Nematode worm</name>
    <dbReference type="NCBI Taxonomy" id="13658"/>
    <lineage>
        <taxon>Eukaryota</taxon>
        <taxon>Metazoa</taxon>
        <taxon>Ecdysozoa</taxon>
        <taxon>Nematoda</taxon>
        <taxon>Enoplea</taxon>
        <taxon>Dorylaimia</taxon>
        <taxon>Mermithida</taxon>
        <taxon>Mermithoidea</taxon>
        <taxon>Mermithidae</taxon>
        <taxon>Romanomermis</taxon>
    </lineage>
</organism>
<dbReference type="InterPro" id="IPR026708">
    <property type="entry name" value="CSPP1"/>
</dbReference>
<dbReference type="PANTHER" id="PTHR21616:SF2">
    <property type="entry name" value="CENTROSOME AND SPINDLE POLE-ASSOCIATED PROTEIN 1"/>
    <property type="match status" value="1"/>
</dbReference>
<dbReference type="GO" id="GO:0005874">
    <property type="term" value="C:microtubule"/>
    <property type="evidence" value="ECO:0007669"/>
    <property type="project" value="InterPro"/>
</dbReference>